<comment type="caution">
    <text evidence="1">The sequence shown here is derived from an EMBL/GenBank/DDBJ whole genome shotgun (WGS) entry which is preliminary data.</text>
</comment>
<sequence>MLEESSDQARDIFAKCVHQVFGIEDPFSREMFEMSASFLCNHTKEERMKMSVYVSNMMQTEECNKREQPEKKVTFPKMFG</sequence>
<name>A0A8T0EAG6_ARGBR</name>
<dbReference type="AlphaFoldDB" id="A0A8T0EAG6"/>
<reference evidence="1" key="1">
    <citation type="journal article" date="2020" name="bioRxiv">
        <title>Chromosome-level reference genome of the European wasp spider Argiope bruennichi: a resource for studies on range expansion and evolutionary adaptation.</title>
        <authorList>
            <person name="Sheffer M.M."/>
            <person name="Hoppe A."/>
            <person name="Krehenwinkel H."/>
            <person name="Uhl G."/>
            <person name="Kuss A.W."/>
            <person name="Jensen L."/>
            <person name="Jensen C."/>
            <person name="Gillespie R.G."/>
            <person name="Hoff K.J."/>
            <person name="Prost S."/>
        </authorList>
    </citation>
    <scope>NUCLEOTIDE SEQUENCE</scope>
</reference>
<accession>A0A8T0EAG6</accession>
<evidence type="ECO:0000313" key="2">
    <source>
        <dbReference type="Proteomes" id="UP000807504"/>
    </source>
</evidence>
<keyword evidence="2" id="KW-1185">Reference proteome</keyword>
<reference evidence="1" key="2">
    <citation type="submission" date="2020-06" db="EMBL/GenBank/DDBJ databases">
        <authorList>
            <person name="Sheffer M."/>
        </authorList>
    </citation>
    <scope>NUCLEOTIDE SEQUENCE</scope>
</reference>
<gene>
    <name evidence="1" type="ORF">HNY73_020183</name>
</gene>
<proteinExistence type="predicted"/>
<organism evidence="1 2">
    <name type="scientific">Argiope bruennichi</name>
    <name type="common">Wasp spider</name>
    <name type="synonym">Aranea bruennichi</name>
    <dbReference type="NCBI Taxonomy" id="94029"/>
    <lineage>
        <taxon>Eukaryota</taxon>
        <taxon>Metazoa</taxon>
        <taxon>Ecdysozoa</taxon>
        <taxon>Arthropoda</taxon>
        <taxon>Chelicerata</taxon>
        <taxon>Arachnida</taxon>
        <taxon>Araneae</taxon>
        <taxon>Araneomorphae</taxon>
        <taxon>Entelegynae</taxon>
        <taxon>Araneoidea</taxon>
        <taxon>Araneidae</taxon>
        <taxon>Argiope</taxon>
    </lineage>
</organism>
<dbReference type="Proteomes" id="UP000807504">
    <property type="component" value="Unassembled WGS sequence"/>
</dbReference>
<dbReference type="EMBL" id="JABXBU010002230">
    <property type="protein sequence ID" value="KAF8767195.1"/>
    <property type="molecule type" value="Genomic_DNA"/>
</dbReference>
<protein>
    <submittedName>
        <fullName evidence="1">Uncharacterized protein</fullName>
    </submittedName>
</protein>
<evidence type="ECO:0000313" key="1">
    <source>
        <dbReference type="EMBL" id="KAF8767195.1"/>
    </source>
</evidence>